<dbReference type="InterPro" id="IPR035093">
    <property type="entry name" value="RelE/ParE_toxin_dom_sf"/>
</dbReference>
<dbReference type="InterPro" id="IPR007712">
    <property type="entry name" value="RelE/ParE_toxin"/>
</dbReference>
<organism evidence="2 3">
    <name type="scientific">Slackia equolifaciens</name>
    <dbReference type="NCBI Taxonomy" id="498718"/>
    <lineage>
        <taxon>Bacteria</taxon>
        <taxon>Bacillati</taxon>
        <taxon>Actinomycetota</taxon>
        <taxon>Coriobacteriia</taxon>
        <taxon>Eggerthellales</taxon>
        <taxon>Eggerthellaceae</taxon>
        <taxon>Slackia</taxon>
    </lineage>
</organism>
<dbReference type="RefSeq" id="WP_123208063.1">
    <property type="nucleotide sequence ID" value="NZ_JBHTHO010000007.1"/>
</dbReference>
<dbReference type="EMBL" id="QIBX01000002">
    <property type="protein sequence ID" value="RNL41365.1"/>
    <property type="molecule type" value="Genomic_DNA"/>
</dbReference>
<dbReference type="Proteomes" id="UP000269591">
    <property type="component" value="Unassembled WGS sequence"/>
</dbReference>
<comment type="caution">
    <text evidence="2">The sequence shown here is derived from an EMBL/GenBank/DDBJ whole genome shotgun (WGS) entry which is preliminary data.</text>
</comment>
<keyword evidence="3" id="KW-1185">Reference proteome</keyword>
<protein>
    <submittedName>
        <fullName evidence="2">Type II toxin-antitoxin system RelE/ParE family toxin</fullName>
    </submittedName>
</protein>
<accession>A0A3N0B2M7</accession>
<dbReference type="AlphaFoldDB" id="A0A3N0B2M7"/>
<dbReference type="OrthoDB" id="3183589at2"/>
<evidence type="ECO:0000256" key="1">
    <source>
        <dbReference type="ARBA" id="ARBA00022649"/>
    </source>
</evidence>
<name>A0A3N0B2M7_9ACTN</name>
<reference evidence="3" key="1">
    <citation type="submission" date="2018-05" db="EMBL/GenBank/DDBJ databases">
        <title>Genome Sequencing of selected type strains of the family Eggerthellaceae.</title>
        <authorList>
            <person name="Danylec N."/>
            <person name="Stoll D.A."/>
            <person name="Doetsch A."/>
            <person name="Huch M."/>
        </authorList>
    </citation>
    <scope>NUCLEOTIDE SEQUENCE [LARGE SCALE GENOMIC DNA]</scope>
    <source>
        <strain evidence="3">DSM 24851</strain>
    </source>
</reference>
<gene>
    <name evidence="2" type="ORF">DMP06_01905</name>
</gene>
<evidence type="ECO:0000313" key="2">
    <source>
        <dbReference type="EMBL" id="RNL41365.1"/>
    </source>
</evidence>
<sequence>MVYKVRIQPTALKELESIVAYLLIFGPNTAGAFLDEWEGLLQELEDGIVEHGLSRFDVLARLGYRAVIMKNCIVLYFKEDDSIVISHIFHQSQDYASIVISGR</sequence>
<dbReference type="Gene3D" id="3.30.2310.20">
    <property type="entry name" value="RelE-like"/>
    <property type="match status" value="1"/>
</dbReference>
<proteinExistence type="predicted"/>
<evidence type="ECO:0000313" key="3">
    <source>
        <dbReference type="Proteomes" id="UP000269591"/>
    </source>
</evidence>
<dbReference type="Pfam" id="PF05016">
    <property type="entry name" value="ParE_toxin"/>
    <property type="match status" value="1"/>
</dbReference>
<keyword evidence="1" id="KW-1277">Toxin-antitoxin system</keyword>